<protein>
    <submittedName>
        <fullName evidence="1">Uncharacterized protein</fullName>
    </submittedName>
</protein>
<reference evidence="2" key="1">
    <citation type="submission" date="2015-08" db="EMBL/GenBank/DDBJ databases">
        <title>Vibrio galatheae sp. nov., a novel member of the Vibrionaceae family isolated from the Solomon Islands.</title>
        <authorList>
            <person name="Giubergia S."/>
            <person name="Machado H."/>
            <person name="Mateiu R.V."/>
            <person name="Gram L."/>
        </authorList>
    </citation>
    <scope>NUCLEOTIDE SEQUENCE [LARGE SCALE GENOMIC DNA]</scope>
    <source>
        <strain evidence="2">DSM 19584</strain>
    </source>
</reference>
<gene>
    <name evidence="1" type="ORF">AKJ17_18510</name>
</gene>
<dbReference type="EMBL" id="LHPJ01000038">
    <property type="protein sequence ID" value="KOO01821.1"/>
    <property type="molecule type" value="Genomic_DNA"/>
</dbReference>
<evidence type="ECO:0000313" key="1">
    <source>
        <dbReference type="EMBL" id="KOO01821.1"/>
    </source>
</evidence>
<keyword evidence="2" id="KW-1185">Reference proteome</keyword>
<proteinExistence type="predicted"/>
<comment type="caution">
    <text evidence="1">The sequence shown here is derived from an EMBL/GenBank/DDBJ whole genome shotgun (WGS) entry which is preliminary data.</text>
</comment>
<dbReference type="OrthoDB" id="6057438at2"/>
<name>A0A0M0HIF8_VIBNE</name>
<accession>A0A0M0HIF8</accession>
<dbReference type="PATRIC" id="fig|693.5.peg.3767"/>
<evidence type="ECO:0000313" key="2">
    <source>
        <dbReference type="Proteomes" id="UP000037515"/>
    </source>
</evidence>
<dbReference type="Proteomes" id="UP000037515">
    <property type="component" value="Unassembled WGS sequence"/>
</dbReference>
<sequence>MDDKLLSKYLEYAGTEEALAVLFVKKHLNKAKGHWVDISDFRRYEMSEDDMHFKFVNGGLYKRKLKPKYPPKSDFMINGRFKEREYYLAIRAITWETAHRDIDQQKKKRVRAINFKITGVSYDKNRGNKNYFRADAPPEIKALARNLNDRTNPLWDRAMAYVNEPEFVYKIKQVQIC</sequence>
<organism evidence="1 2">
    <name type="scientific">Vibrio nereis</name>
    <dbReference type="NCBI Taxonomy" id="693"/>
    <lineage>
        <taxon>Bacteria</taxon>
        <taxon>Pseudomonadati</taxon>
        <taxon>Pseudomonadota</taxon>
        <taxon>Gammaproteobacteria</taxon>
        <taxon>Vibrionales</taxon>
        <taxon>Vibrionaceae</taxon>
        <taxon>Vibrio</taxon>
    </lineage>
</organism>
<dbReference type="RefSeq" id="WP_039479077.1">
    <property type="nucleotide sequence ID" value="NZ_LHPJ01000038.1"/>
</dbReference>
<dbReference type="AlphaFoldDB" id="A0A0M0HIF8"/>